<evidence type="ECO:0000313" key="1">
    <source>
        <dbReference type="Proteomes" id="UP000694845"/>
    </source>
</evidence>
<dbReference type="Proteomes" id="UP000694845">
    <property type="component" value="Unplaced"/>
</dbReference>
<protein>
    <submittedName>
        <fullName evidence="2">Uncharacterized protein LOC110974180 isoform X1</fullName>
    </submittedName>
</protein>
<proteinExistence type="predicted"/>
<dbReference type="AlphaFoldDB" id="A0A8B7XMW0"/>
<keyword evidence="1" id="KW-1185">Reference proteome</keyword>
<dbReference type="OrthoDB" id="6374621at2759"/>
<dbReference type="RefSeq" id="XP_022081315.1">
    <property type="nucleotide sequence ID" value="XM_022225623.1"/>
</dbReference>
<gene>
    <name evidence="2" type="primary">LOC110974180</name>
</gene>
<dbReference type="KEGG" id="aplc:110974180"/>
<sequence>MASNTSRKTEFDSLRKALFHSPTALEGNQQDEPDWPLLTRLQVEHDTEVCMKNVQKGNTRPKTKRTLEDRFQQKVYQRGQKGIDSIHKNSLKWLAVLTAEPEK</sequence>
<accession>A0A8B7XMW0</accession>
<reference evidence="2" key="1">
    <citation type="submission" date="2025-08" db="UniProtKB">
        <authorList>
            <consortium name="RefSeq"/>
        </authorList>
    </citation>
    <scope>IDENTIFICATION</scope>
</reference>
<name>A0A8B7XMW0_ACAPL</name>
<evidence type="ECO:0000313" key="2">
    <source>
        <dbReference type="RefSeq" id="XP_022081315.1"/>
    </source>
</evidence>
<organism evidence="1 2">
    <name type="scientific">Acanthaster planci</name>
    <name type="common">Crown-of-thorns starfish</name>
    <dbReference type="NCBI Taxonomy" id="133434"/>
    <lineage>
        <taxon>Eukaryota</taxon>
        <taxon>Metazoa</taxon>
        <taxon>Echinodermata</taxon>
        <taxon>Eleutherozoa</taxon>
        <taxon>Asterozoa</taxon>
        <taxon>Asteroidea</taxon>
        <taxon>Valvatacea</taxon>
        <taxon>Valvatida</taxon>
        <taxon>Acanthasteridae</taxon>
        <taxon>Acanthaster</taxon>
    </lineage>
</organism>
<dbReference type="GeneID" id="110974180"/>